<keyword evidence="4 11" id="KW-0863">Zinc-finger</keyword>
<name>A0A341B0P0_NEOAA</name>
<keyword evidence="5" id="KW-0862">Zinc</keyword>
<dbReference type="STRING" id="1706337.A0A341B0P0"/>
<keyword evidence="9" id="KW-0539">Nucleus</keyword>
<keyword evidence="14" id="KW-1185">Reference proteome</keyword>
<evidence type="ECO:0000256" key="11">
    <source>
        <dbReference type="PROSITE-ProRule" id="PRU00042"/>
    </source>
</evidence>
<dbReference type="PROSITE" id="PS00028">
    <property type="entry name" value="ZINC_FINGER_C2H2_1"/>
    <property type="match status" value="2"/>
</dbReference>
<evidence type="ECO:0000256" key="10">
    <source>
        <dbReference type="ARBA" id="ARBA00038409"/>
    </source>
</evidence>
<evidence type="ECO:0000256" key="5">
    <source>
        <dbReference type="ARBA" id="ARBA00022833"/>
    </source>
</evidence>
<evidence type="ECO:0000256" key="8">
    <source>
        <dbReference type="ARBA" id="ARBA00023163"/>
    </source>
</evidence>
<keyword evidence="8" id="KW-0804">Transcription</keyword>
<dbReference type="FunFam" id="3.30.160.60:FF:000018">
    <property type="entry name" value="Krueppel-like factor 15"/>
    <property type="match status" value="1"/>
</dbReference>
<dbReference type="SUPFAM" id="SSF57667">
    <property type="entry name" value="beta-beta-alpha zinc fingers"/>
    <property type="match status" value="1"/>
</dbReference>
<dbReference type="AlphaFoldDB" id="A0A341B0P0"/>
<evidence type="ECO:0000256" key="3">
    <source>
        <dbReference type="ARBA" id="ARBA00022737"/>
    </source>
</evidence>
<dbReference type="FunFam" id="3.30.160.60:FF:000595">
    <property type="entry name" value="Krueppel-like factor 14"/>
    <property type="match status" value="1"/>
</dbReference>
<dbReference type="InterPro" id="IPR036236">
    <property type="entry name" value="Znf_C2H2_sf"/>
</dbReference>
<feature type="domain" description="C2H2-type" evidence="13">
    <location>
        <begin position="182"/>
        <end position="209"/>
    </location>
</feature>
<reference evidence="15" key="1">
    <citation type="submission" date="2025-08" db="UniProtKB">
        <authorList>
            <consortium name="RefSeq"/>
        </authorList>
    </citation>
    <scope>IDENTIFICATION</scope>
    <source>
        <tissue evidence="15">Meat</tissue>
    </source>
</reference>
<evidence type="ECO:0000259" key="13">
    <source>
        <dbReference type="PROSITE" id="PS50157"/>
    </source>
</evidence>
<dbReference type="Proteomes" id="UP000252040">
    <property type="component" value="Unplaced"/>
</dbReference>
<dbReference type="CTD" id="83855"/>
<dbReference type="SMART" id="SM00355">
    <property type="entry name" value="ZnF_C2H2"/>
    <property type="match status" value="2"/>
</dbReference>
<comment type="subcellular location">
    <subcellularLocation>
        <location evidence="1">Nucleus</location>
    </subcellularLocation>
</comment>
<dbReference type="Gene3D" id="3.30.160.60">
    <property type="entry name" value="Classic Zinc Finger"/>
    <property type="match status" value="2"/>
</dbReference>
<evidence type="ECO:0000256" key="9">
    <source>
        <dbReference type="ARBA" id="ARBA00023242"/>
    </source>
</evidence>
<dbReference type="GO" id="GO:0000981">
    <property type="term" value="F:DNA-binding transcription factor activity, RNA polymerase II-specific"/>
    <property type="evidence" value="ECO:0007669"/>
    <property type="project" value="TreeGrafter"/>
</dbReference>
<accession>A0A341B0P0</accession>
<feature type="domain" description="C2H2-type" evidence="13">
    <location>
        <begin position="152"/>
        <end position="181"/>
    </location>
</feature>
<evidence type="ECO:0000256" key="6">
    <source>
        <dbReference type="ARBA" id="ARBA00023015"/>
    </source>
</evidence>
<keyword evidence="2" id="KW-0479">Metal-binding</keyword>
<dbReference type="PANTHER" id="PTHR23235">
    <property type="entry name" value="KRUEPPEL-LIKE TRANSCRIPTION FACTOR"/>
    <property type="match status" value="1"/>
</dbReference>
<dbReference type="InParanoid" id="A0A341B0P0"/>
<evidence type="ECO:0000256" key="4">
    <source>
        <dbReference type="ARBA" id="ARBA00022771"/>
    </source>
</evidence>
<evidence type="ECO:0000313" key="15">
    <source>
        <dbReference type="RefSeq" id="XP_024595759.1"/>
    </source>
</evidence>
<keyword evidence="7" id="KW-0238">DNA-binding</keyword>
<evidence type="ECO:0000256" key="7">
    <source>
        <dbReference type="ARBA" id="ARBA00023125"/>
    </source>
</evidence>
<dbReference type="InterPro" id="IPR013087">
    <property type="entry name" value="Znf_C2H2_type"/>
</dbReference>
<proteinExistence type="inferred from homology"/>
<dbReference type="GO" id="GO:0008270">
    <property type="term" value="F:zinc ion binding"/>
    <property type="evidence" value="ECO:0007669"/>
    <property type="project" value="UniProtKB-KW"/>
</dbReference>
<protein>
    <submittedName>
        <fullName evidence="15">Krueppel-like factor 16</fullName>
    </submittedName>
</protein>
<dbReference type="PANTHER" id="PTHR23235:SF71">
    <property type="entry name" value="KRUEPPEL-LIKE FACTOR 16"/>
    <property type="match status" value="1"/>
</dbReference>
<dbReference type="GO" id="GO:0000978">
    <property type="term" value="F:RNA polymerase II cis-regulatory region sequence-specific DNA binding"/>
    <property type="evidence" value="ECO:0007669"/>
    <property type="project" value="TreeGrafter"/>
</dbReference>
<keyword evidence="6" id="KW-0805">Transcription regulation</keyword>
<feature type="region of interest" description="Disordered" evidence="12">
    <location>
        <begin position="197"/>
        <end position="247"/>
    </location>
</feature>
<evidence type="ECO:0000313" key="14">
    <source>
        <dbReference type="Proteomes" id="UP000252040"/>
    </source>
</evidence>
<dbReference type="KEGG" id="nasi:112396295"/>
<feature type="compositionally biased region" description="Pro residues" evidence="12">
    <location>
        <begin position="235"/>
        <end position="247"/>
    </location>
</feature>
<dbReference type="GO" id="GO:0005634">
    <property type="term" value="C:nucleus"/>
    <property type="evidence" value="ECO:0007669"/>
    <property type="project" value="UniProtKB-SubCell"/>
</dbReference>
<gene>
    <name evidence="15" type="primary">KLF16</name>
</gene>
<dbReference type="Pfam" id="PF00096">
    <property type="entry name" value="zf-C2H2"/>
    <property type="match status" value="2"/>
</dbReference>
<evidence type="ECO:0000256" key="12">
    <source>
        <dbReference type="SAM" id="MobiDB-lite"/>
    </source>
</evidence>
<comment type="similarity">
    <text evidence="10">Belongs to the Sp1 C2H2-type zinc-finger protein family.</text>
</comment>
<dbReference type="PROSITE" id="PS50157">
    <property type="entry name" value="ZINC_FINGER_C2H2_2"/>
    <property type="match status" value="2"/>
</dbReference>
<evidence type="ECO:0000256" key="1">
    <source>
        <dbReference type="ARBA" id="ARBA00004123"/>
    </source>
</evidence>
<dbReference type="GeneID" id="112396295"/>
<dbReference type="RefSeq" id="XP_024595759.1">
    <property type="nucleotide sequence ID" value="XM_024739991.1"/>
</dbReference>
<keyword evidence="3" id="KW-0677">Repeat</keyword>
<organism evidence="14 15">
    <name type="scientific">Neophocaena asiaeorientalis asiaeorientalis</name>
    <name type="common">Yangtze finless porpoise</name>
    <name type="synonym">Neophocaena phocaenoides subsp. asiaeorientalis</name>
    <dbReference type="NCBI Taxonomy" id="1706337"/>
    <lineage>
        <taxon>Eukaryota</taxon>
        <taxon>Metazoa</taxon>
        <taxon>Chordata</taxon>
        <taxon>Craniata</taxon>
        <taxon>Vertebrata</taxon>
        <taxon>Euteleostomi</taxon>
        <taxon>Mammalia</taxon>
        <taxon>Eutheria</taxon>
        <taxon>Laurasiatheria</taxon>
        <taxon>Artiodactyla</taxon>
        <taxon>Whippomorpha</taxon>
        <taxon>Cetacea</taxon>
        <taxon>Odontoceti</taxon>
        <taxon>Phocoenidae</taxon>
        <taxon>Neophocaena</taxon>
    </lineage>
</organism>
<sequence>MLPPRPLGVRGPFKSGRCFGLGAGKTARGAAGRKRKWGGARTAEAVGGGARGDRGLRGKWQRLGLRLAGPALAAVPVVGARPAGRPTAAGPTCRHYGPAFADPPQHVRLLSLPLQYFFPEAAPQPCAPTDPTAARVTRARRFFTPSECERPFACDWPGCDKKFARSDELARHHRTHTGEKRFPCPLCSKRFTRSDHLTKHARRHPGFRPELLRRPGARSTSPSDSLPCSLAGSPAPSPVPSPAPAGL</sequence>
<evidence type="ECO:0000256" key="2">
    <source>
        <dbReference type="ARBA" id="ARBA00022723"/>
    </source>
</evidence>